<accession>A0ABU2XR88</accession>
<evidence type="ECO:0000256" key="7">
    <source>
        <dbReference type="ARBA" id="ARBA00023136"/>
    </source>
</evidence>
<organism evidence="10 11">
    <name type="scientific">Streptomyces lonegramiae</name>
    <dbReference type="NCBI Taxonomy" id="3075524"/>
    <lineage>
        <taxon>Bacteria</taxon>
        <taxon>Bacillati</taxon>
        <taxon>Actinomycetota</taxon>
        <taxon>Actinomycetes</taxon>
        <taxon>Kitasatosporales</taxon>
        <taxon>Streptomycetaceae</taxon>
        <taxon>Streptomyces</taxon>
    </lineage>
</organism>
<keyword evidence="6 9" id="KW-1133">Transmembrane helix</keyword>
<dbReference type="RefSeq" id="WP_311728499.1">
    <property type="nucleotide sequence ID" value="NZ_JAVRFD010000023.1"/>
</dbReference>
<comment type="similarity">
    <text evidence="2">Belongs to the binding-protein-dependent transport system permease family. FecCD subfamily.</text>
</comment>
<keyword evidence="7 9" id="KW-0472">Membrane</keyword>
<gene>
    <name evidence="10" type="ORF">RND15_35470</name>
</gene>
<evidence type="ECO:0000256" key="5">
    <source>
        <dbReference type="ARBA" id="ARBA00022692"/>
    </source>
</evidence>
<evidence type="ECO:0000256" key="4">
    <source>
        <dbReference type="ARBA" id="ARBA00022475"/>
    </source>
</evidence>
<evidence type="ECO:0000256" key="2">
    <source>
        <dbReference type="ARBA" id="ARBA00007935"/>
    </source>
</evidence>
<dbReference type="InterPro" id="IPR000522">
    <property type="entry name" value="ABC_transptr_permease_BtuC"/>
</dbReference>
<proteinExistence type="inferred from homology"/>
<feature type="region of interest" description="Disordered" evidence="8">
    <location>
        <begin position="1"/>
        <end position="21"/>
    </location>
</feature>
<evidence type="ECO:0000256" key="8">
    <source>
        <dbReference type="SAM" id="MobiDB-lite"/>
    </source>
</evidence>
<feature type="transmembrane region" description="Helical" evidence="9">
    <location>
        <begin position="267"/>
        <end position="294"/>
    </location>
</feature>
<dbReference type="SUPFAM" id="SSF81345">
    <property type="entry name" value="ABC transporter involved in vitamin B12 uptake, BtuC"/>
    <property type="match status" value="1"/>
</dbReference>
<evidence type="ECO:0000313" key="10">
    <source>
        <dbReference type="EMBL" id="MDT0547952.1"/>
    </source>
</evidence>
<comment type="caution">
    <text evidence="10">The sequence shown here is derived from an EMBL/GenBank/DDBJ whole genome shotgun (WGS) entry which is preliminary data.</text>
</comment>
<feature type="transmembrane region" description="Helical" evidence="9">
    <location>
        <begin position="306"/>
        <end position="327"/>
    </location>
</feature>
<keyword evidence="5 9" id="KW-0812">Transmembrane</keyword>
<keyword evidence="11" id="KW-1185">Reference proteome</keyword>
<dbReference type="PANTHER" id="PTHR30472">
    <property type="entry name" value="FERRIC ENTEROBACTIN TRANSPORT SYSTEM PERMEASE PROTEIN"/>
    <property type="match status" value="1"/>
</dbReference>
<feature type="transmembrane region" description="Helical" evidence="9">
    <location>
        <begin position="178"/>
        <end position="197"/>
    </location>
</feature>
<feature type="transmembrane region" description="Helical" evidence="9">
    <location>
        <begin position="92"/>
        <end position="110"/>
    </location>
</feature>
<evidence type="ECO:0000256" key="3">
    <source>
        <dbReference type="ARBA" id="ARBA00022448"/>
    </source>
</evidence>
<name>A0ABU2XR88_9ACTN</name>
<evidence type="ECO:0000256" key="6">
    <source>
        <dbReference type="ARBA" id="ARBA00022989"/>
    </source>
</evidence>
<dbReference type="Pfam" id="PF01032">
    <property type="entry name" value="FecCD"/>
    <property type="match status" value="1"/>
</dbReference>
<feature type="transmembrane region" description="Helical" evidence="9">
    <location>
        <begin position="147"/>
        <end position="166"/>
    </location>
</feature>
<sequence length="357" mass="35708">MSGVSAAPGTRRDPGPGRASGTLVLRRGPYSITLHRRSLLVAAILLVLLAGALVAAACVGQPFVPPGEVWRILRGEPSRDALVVGELRVPRAVLGALVGAALGLSGALIQSVTRNPLASPDVIGVSHGAAAANVTALATGLVTSPGALPLVSAVGGLAAAALVYVLAWRGGTAHSGRFVLTGTGIGVALSAIVQLYASESEPSQAEQVKLWLTGSLNGRGWAEAEPLALALLLALPALVLAARALRVTGLDPDTAAGLGVPVARVRLGLTALGALLAAAAVAAAGPIGFIALTAPQLSRRLTRTPHLPLATSALTGSVTLVLADLAARTALPPLEIPAGALTAAVGGPYFLWLLTRR</sequence>
<dbReference type="EMBL" id="JAVRFD010000023">
    <property type="protein sequence ID" value="MDT0547952.1"/>
    <property type="molecule type" value="Genomic_DNA"/>
</dbReference>
<evidence type="ECO:0000256" key="1">
    <source>
        <dbReference type="ARBA" id="ARBA00004651"/>
    </source>
</evidence>
<feature type="transmembrane region" description="Helical" evidence="9">
    <location>
        <begin position="39"/>
        <end position="64"/>
    </location>
</feature>
<comment type="subcellular location">
    <subcellularLocation>
        <location evidence="1">Cell membrane</location>
        <topology evidence="1">Multi-pass membrane protein</topology>
    </subcellularLocation>
</comment>
<feature type="transmembrane region" description="Helical" evidence="9">
    <location>
        <begin position="122"/>
        <end position="141"/>
    </location>
</feature>
<dbReference type="CDD" id="cd06550">
    <property type="entry name" value="TM_ABC_iron-siderophores_like"/>
    <property type="match status" value="1"/>
</dbReference>
<evidence type="ECO:0000256" key="9">
    <source>
        <dbReference type="SAM" id="Phobius"/>
    </source>
</evidence>
<dbReference type="Gene3D" id="1.10.3470.10">
    <property type="entry name" value="ABC transporter involved in vitamin B12 uptake, BtuC"/>
    <property type="match status" value="1"/>
</dbReference>
<reference evidence="10" key="1">
    <citation type="submission" date="2024-05" db="EMBL/GenBank/DDBJ databases">
        <title>30 novel species of actinomycetes from the DSMZ collection.</title>
        <authorList>
            <person name="Nouioui I."/>
        </authorList>
    </citation>
    <scope>NUCLEOTIDE SEQUENCE</scope>
    <source>
        <strain evidence="10">DSM 41529</strain>
    </source>
</reference>
<keyword evidence="3" id="KW-0813">Transport</keyword>
<protein>
    <submittedName>
        <fullName evidence="10">Iron ABC transporter permease</fullName>
    </submittedName>
</protein>
<dbReference type="PANTHER" id="PTHR30472:SF24">
    <property type="entry name" value="FERRIC ENTEROBACTIN TRANSPORT SYSTEM PERMEASE PROTEIN FEPG"/>
    <property type="match status" value="1"/>
</dbReference>
<keyword evidence="4" id="KW-1003">Cell membrane</keyword>
<dbReference type="Proteomes" id="UP001180754">
    <property type="component" value="Unassembled WGS sequence"/>
</dbReference>
<evidence type="ECO:0000313" key="11">
    <source>
        <dbReference type="Proteomes" id="UP001180754"/>
    </source>
</evidence>
<dbReference type="InterPro" id="IPR037294">
    <property type="entry name" value="ABC_BtuC-like"/>
</dbReference>
<feature type="transmembrane region" description="Helical" evidence="9">
    <location>
        <begin position="334"/>
        <end position="354"/>
    </location>
</feature>